<keyword evidence="1" id="KW-0175">Coiled coil</keyword>
<dbReference type="EMBL" id="JAVHJO010000001">
    <property type="protein sequence ID" value="KAK6543393.1"/>
    <property type="molecule type" value="Genomic_DNA"/>
</dbReference>
<dbReference type="AlphaFoldDB" id="A0AAV9XUF2"/>
<keyword evidence="4" id="KW-1185">Reference proteome</keyword>
<gene>
    <name evidence="3" type="ORF">TWF694_000140</name>
</gene>
<protein>
    <submittedName>
        <fullName evidence="3">Uncharacterized protein</fullName>
    </submittedName>
</protein>
<feature type="coiled-coil region" evidence="1">
    <location>
        <begin position="200"/>
        <end position="227"/>
    </location>
</feature>
<proteinExistence type="predicted"/>
<evidence type="ECO:0000313" key="3">
    <source>
        <dbReference type="EMBL" id="KAK6543393.1"/>
    </source>
</evidence>
<feature type="signal peptide" evidence="2">
    <location>
        <begin position="1"/>
        <end position="23"/>
    </location>
</feature>
<sequence>MQYLNSILRVGLNAMMVLNVVRAEAVTLTSIQFEKNIERNNELWIQPLIQAVGDLLHIDEYEHPIKKNPYFRDPETVMGALNLVILGASMAVEEIKDETEQEKNLGVQDTQYLDYVLMLLNDLVENFRNYMATTINVPSHLLGKKKDDDFSAMRIWDYLKLFLRQVDEIDWTDSEELVLWLYKGEWLGDAGVYLLNPAAMQDQLFTIRKLLEEMEELQEVSEGIVDLLDTNLEGTDGVITRFYRNDWESLSAMTKMYIDSIRGLHSAISGLQSLFL</sequence>
<accession>A0AAV9XUF2</accession>
<comment type="caution">
    <text evidence="3">The sequence shown here is derived from an EMBL/GenBank/DDBJ whole genome shotgun (WGS) entry which is preliminary data.</text>
</comment>
<evidence type="ECO:0000256" key="1">
    <source>
        <dbReference type="SAM" id="Coils"/>
    </source>
</evidence>
<reference evidence="3 4" key="1">
    <citation type="submission" date="2019-10" db="EMBL/GenBank/DDBJ databases">
        <authorList>
            <person name="Palmer J.M."/>
        </authorList>
    </citation>
    <scope>NUCLEOTIDE SEQUENCE [LARGE SCALE GENOMIC DNA]</scope>
    <source>
        <strain evidence="3 4">TWF694</strain>
    </source>
</reference>
<dbReference type="Proteomes" id="UP001365542">
    <property type="component" value="Unassembled WGS sequence"/>
</dbReference>
<evidence type="ECO:0000313" key="4">
    <source>
        <dbReference type="Proteomes" id="UP001365542"/>
    </source>
</evidence>
<organism evidence="3 4">
    <name type="scientific">Orbilia ellipsospora</name>
    <dbReference type="NCBI Taxonomy" id="2528407"/>
    <lineage>
        <taxon>Eukaryota</taxon>
        <taxon>Fungi</taxon>
        <taxon>Dikarya</taxon>
        <taxon>Ascomycota</taxon>
        <taxon>Pezizomycotina</taxon>
        <taxon>Orbiliomycetes</taxon>
        <taxon>Orbiliales</taxon>
        <taxon>Orbiliaceae</taxon>
        <taxon>Orbilia</taxon>
    </lineage>
</organism>
<evidence type="ECO:0000256" key="2">
    <source>
        <dbReference type="SAM" id="SignalP"/>
    </source>
</evidence>
<keyword evidence="2" id="KW-0732">Signal</keyword>
<name>A0AAV9XUF2_9PEZI</name>
<feature type="chain" id="PRO_5043597685" evidence="2">
    <location>
        <begin position="24"/>
        <end position="276"/>
    </location>
</feature>